<dbReference type="Proteomes" id="UP000297914">
    <property type="component" value="Unassembled WGS sequence"/>
</dbReference>
<evidence type="ECO:0000313" key="2">
    <source>
        <dbReference type="EMBL" id="TFF72850.1"/>
    </source>
</evidence>
<dbReference type="Proteomes" id="UP000297720">
    <property type="component" value="Unassembled WGS sequence"/>
</dbReference>
<sequence length="191" mass="22018">MKMTSLQELHRSMISIGSDMQQFQVSSGAIGFDCLFSTRDRPNYTLSLTSRGLNPKFFLFQVKRGYWIDPFFDGFYAELANLLNTGASSGKKLMPKDFLENLNNQIPKSASVTSHPLPNEIIRLRPDITEDRERPYFDTWIYWSRESGKGPSIENRHKTKLVLGSDAFDYSVRMNASSKWSAKELNRSWKE</sequence>
<dbReference type="AlphaFoldDB" id="A0A5F0K1G8"/>
<reference evidence="2 4" key="1">
    <citation type="submission" date="2018-06" db="EMBL/GenBank/DDBJ databases">
        <title>Occurrence of a novel blaKPC-2- and qnrS2- harbouring IncP6 plasmid from Aeromonas taiwanensis isolates recovered from the river sediments.</title>
        <authorList>
            <person name="Zheng B."/>
            <person name="Yu X."/>
            <person name="Xiao Y."/>
        </authorList>
    </citation>
    <scope>NUCLEOTIDE SEQUENCE [LARGE SCALE GENOMIC DNA]</scope>
    <source>
        <strain evidence="1 3">1713</strain>
        <strain evidence="2 4">198</strain>
    </source>
</reference>
<name>A0A5F0K1G8_9GAMM</name>
<keyword evidence="3" id="KW-1185">Reference proteome</keyword>
<dbReference type="InterPro" id="IPR046100">
    <property type="entry name" value="DUF6037"/>
</dbReference>
<dbReference type="OrthoDB" id="6855992at2"/>
<evidence type="ECO:0000313" key="1">
    <source>
        <dbReference type="EMBL" id="TFF69883.1"/>
    </source>
</evidence>
<evidence type="ECO:0000313" key="3">
    <source>
        <dbReference type="Proteomes" id="UP000297720"/>
    </source>
</evidence>
<proteinExistence type="predicted"/>
<dbReference type="EMBL" id="QORL01000089">
    <property type="protein sequence ID" value="TFF69883.1"/>
    <property type="molecule type" value="Genomic_DNA"/>
</dbReference>
<organism evidence="2 4">
    <name type="scientific">Aeromonas taiwanensis</name>
    <dbReference type="NCBI Taxonomy" id="633417"/>
    <lineage>
        <taxon>Bacteria</taxon>
        <taxon>Pseudomonadati</taxon>
        <taxon>Pseudomonadota</taxon>
        <taxon>Gammaproteobacteria</taxon>
        <taxon>Aeromonadales</taxon>
        <taxon>Aeromonadaceae</taxon>
        <taxon>Aeromonas</taxon>
    </lineage>
</organism>
<comment type="caution">
    <text evidence="2">The sequence shown here is derived from an EMBL/GenBank/DDBJ whole genome shotgun (WGS) entry which is preliminary data.</text>
</comment>
<evidence type="ECO:0000313" key="4">
    <source>
        <dbReference type="Proteomes" id="UP000297914"/>
    </source>
</evidence>
<dbReference type="EMBL" id="QORK01000089">
    <property type="protein sequence ID" value="TFF72850.1"/>
    <property type="molecule type" value="Genomic_DNA"/>
</dbReference>
<dbReference type="Pfam" id="PF19503">
    <property type="entry name" value="DUF6037"/>
    <property type="match status" value="1"/>
</dbReference>
<protein>
    <submittedName>
        <fullName evidence="2">Uncharacterized protein</fullName>
    </submittedName>
</protein>
<accession>A0A5F0K1G8</accession>
<gene>
    <name evidence="1" type="ORF">DRM93_21795</name>
    <name evidence="2" type="ORF">DRM94_21795</name>
</gene>